<dbReference type="AlphaFoldDB" id="A0A167TZ76"/>
<feature type="compositionally biased region" description="Basic residues" evidence="1">
    <location>
        <begin position="71"/>
        <end position="90"/>
    </location>
</feature>
<organism evidence="2">
    <name type="scientific">Penicillium chrysogenum</name>
    <name type="common">Penicillium notatum</name>
    <dbReference type="NCBI Taxonomy" id="5076"/>
    <lineage>
        <taxon>Eukaryota</taxon>
        <taxon>Fungi</taxon>
        <taxon>Dikarya</taxon>
        <taxon>Ascomycota</taxon>
        <taxon>Pezizomycotina</taxon>
        <taxon>Eurotiomycetes</taxon>
        <taxon>Eurotiomycetidae</taxon>
        <taxon>Eurotiales</taxon>
        <taxon>Aspergillaceae</taxon>
        <taxon>Penicillium</taxon>
        <taxon>Penicillium chrysogenum species complex</taxon>
    </lineage>
</organism>
<proteinExistence type="predicted"/>
<feature type="compositionally biased region" description="Polar residues" evidence="1">
    <location>
        <begin position="119"/>
        <end position="136"/>
    </location>
</feature>
<protein>
    <submittedName>
        <fullName evidence="2">Uncharacterized protein</fullName>
    </submittedName>
</protein>
<feature type="compositionally biased region" description="Low complexity" evidence="1">
    <location>
        <begin position="20"/>
        <end position="31"/>
    </location>
</feature>
<accession>A0A167TZ76</accession>
<sequence length="136" mass="15061">MSENEQRLVTTLTRPSGVGPSDTDASAPSASGQGHQTAKPGRRRRAAESTNKPPKNQHFYFVDQNSSSKEKRAHVMRHHVQEKRKQRKMSHATPPRDHIPDYTSCPAKKEAGAAEQSRLETPSTAAQNFSNKETSV</sequence>
<name>A0A167TZ76_PENCH</name>
<dbReference type="Proteomes" id="UP000076449">
    <property type="component" value="Chromosome II"/>
</dbReference>
<evidence type="ECO:0000313" key="2">
    <source>
        <dbReference type="EMBL" id="KZN88761.1"/>
    </source>
</evidence>
<evidence type="ECO:0000256" key="1">
    <source>
        <dbReference type="SAM" id="MobiDB-lite"/>
    </source>
</evidence>
<dbReference type="EMBL" id="CM002799">
    <property type="protein sequence ID" value="KZN88761.1"/>
    <property type="molecule type" value="Genomic_DNA"/>
</dbReference>
<reference evidence="2" key="1">
    <citation type="journal article" date="2014" name="Genome Announc.">
        <title>Complete sequencing and chromosome-scale genome assembly of the industrial progenitor strain P2niaD18 from the penicillin producer Penicillium chrysogenum.</title>
        <authorList>
            <person name="Specht T."/>
            <person name="Dahlmann T.A."/>
            <person name="Zadra I."/>
            <person name="Kurnsteiner H."/>
            <person name="Kuck U."/>
        </authorList>
    </citation>
    <scope>NUCLEOTIDE SEQUENCE [LARGE SCALE GENOMIC DNA]</scope>
    <source>
        <strain evidence="2">P2niaD18</strain>
    </source>
</reference>
<feature type="region of interest" description="Disordered" evidence="1">
    <location>
        <begin position="1"/>
        <end position="136"/>
    </location>
</feature>
<gene>
    <name evidence="2" type="ORF">EN45_073460</name>
</gene>